<dbReference type="AlphaFoldDB" id="A0A4Q0P9P2"/>
<keyword evidence="1" id="KW-1133">Transmembrane helix</keyword>
<keyword evidence="1" id="KW-0472">Membrane</keyword>
<protein>
    <recommendedName>
        <fullName evidence="4">Dolichyl-phosphate-mannose-protein mannosyltransferase</fullName>
    </recommendedName>
</protein>
<feature type="transmembrane region" description="Helical" evidence="1">
    <location>
        <begin position="106"/>
        <end position="125"/>
    </location>
</feature>
<feature type="transmembrane region" description="Helical" evidence="1">
    <location>
        <begin position="217"/>
        <end position="246"/>
    </location>
</feature>
<gene>
    <name evidence="2" type="ORF">DSM00_1648</name>
</gene>
<dbReference type="RefSeq" id="WP_128757539.1">
    <property type="nucleotide sequence ID" value="NZ_QOVM01000003.1"/>
</dbReference>
<evidence type="ECO:0008006" key="4">
    <source>
        <dbReference type="Google" id="ProtNLM"/>
    </source>
</evidence>
<evidence type="ECO:0000313" key="3">
    <source>
        <dbReference type="Proteomes" id="UP000289238"/>
    </source>
</evidence>
<feature type="transmembrane region" description="Helical" evidence="1">
    <location>
        <begin position="155"/>
        <end position="172"/>
    </location>
</feature>
<dbReference type="EMBL" id="QOVM01000003">
    <property type="protein sequence ID" value="RXG22549.1"/>
    <property type="molecule type" value="Genomic_DNA"/>
</dbReference>
<sequence>MKNAFSIFIIGLFFSAYYVGLGYYEYSLGFKYLEPLFMSDRLQLLFTNDIKTLELFYFTYPVISQLITIPAGLIDPLLAPMITSGITVGFFAAYIVVILFKQKLPIVSVIITLYFLCSPVIISVATSGTSLYLYLILYYFFFHFLFRYTRDFTTYNFVILSLCLTLFVFLNYSFLWMVVFMLPLIFLFSLFNSPGIQKSYLGIFTELTQSRVTARELVGSSLSTVLVIVFTPLVSLLFFLTINYWFTGDFMFFSTTKTASWDQHPFLDFVFYNTSENFIDLGTSWDYLSISILALSPVFLTAFLIGRKKLLFQLIMLLVPVWILYSKNSNSAVLLSLSDFLIITAAGIAAFIHFFHTSLLPVFSKSKVLHLITFILLLINLGGEYFYFTHTYTNQEQNMLAFLKQEKPLNSDATADMADFINKNLPKDATILTDNTLFYPTIALSRDQVKYVDQFDPNYYNALQAPQVHADYILILNNSEQRDQKDGVKYVVDQTDIELQTQYTNTLFSLIQIKK</sequence>
<name>A0A4Q0P9P2_9FLAO</name>
<keyword evidence="3" id="KW-1185">Reference proteome</keyword>
<proteinExistence type="predicted"/>
<reference evidence="2 3" key="1">
    <citation type="submission" date="2018-07" db="EMBL/GenBank/DDBJ databases">
        <title>Leeuwenhoekiella genomics.</title>
        <authorList>
            <person name="Tahon G."/>
            <person name="Willems A."/>
        </authorList>
    </citation>
    <scope>NUCLEOTIDE SEQUENCE [LARGE SCALE GENOMIC DNA]</scope>
    <source>
        <strain evidence="2 3">LMG 22550</strain>
    </source>
</reference>
<keyword evidence="1" id="KW-0812">Transmembrane</keyword>
<feature type="transmembrane region" description="Helical" evidence="1">
    <location>
        <begin position="368"/>
        <end position="388"/>
    </location>
</feature>
<dbReference type="Proteomes" id="UP000289238">
    <property type="component" value="Unassembled WGS sequence"/>
</dbReference>
<evidence type="ECO:0000313" key="2">
    <source>
        <dbReference type="EMBL" id="RXG22549.1"/>
    </source>
</evidence>
<feature type="transmembrane region" description="Helical" evidence="1">
    <location>
        <begin position="7"/>
        <end position="26"/>
    </location>
</feature>
<feature type="transmembrane region" description="Helical" evidence="1">
    <location>
        <begin position="287"/>
        <end position="305"/>
    </location>
</feature>
<dbReference type="OrthoDB" id="1402360at2"/>
<comment type="caution">
    <text evidence="2">The sequence shown here is derived from an EMBL/GenBank/DDBJ whole genome shotgun (WGS) entry which is preliminary data.</text>
</comment>
<accession>A0A4Q0P9P2</accession>
<organism evidence="2 3">
    <name type="scientific">Leeuwenhoekiella aequorea</name>
    <dbReference type="NCBI Taxonomy" id="283736"/>
    <lineage>
        <taxon>Bacteria</taxon>
        <taxon>Pseudomonadati</taxon>
        <taxon>Bacteroidota</taxon>
        <taxon>Flavobacteriia</taxon>
        <taxon>Flavobacteriales</taxon>
        <taxon>Flavobacteriaceae</taxon>
        <taxon>Leeuwenhoekiella</taxon>
    </lineage>
</organism>
<feature type="transmembrane region" description="Helical" evidence="1">
    <location>
        <begin position="332"/>
        <end position="356"/>
    </location>
</feature>
<feature type="transmembrane region" description="Helical" evidence="1">
    <location>
        <begin position="131"/>
        <end position="148"/>
    </location>
</feature>
<evidence type="ECO:0000256" key="1">
    <source>
        <dbReference type="SAM" id="Phobius"/>
    </source>
</evidence>
<feature type="transmembrane region" description="Helical" evidence="1">
    <location>
        <begin position="310"/>
        <end position="326"/>
    </location>
</feature>
<feature type="transmembrane region" description="Helical" evidence="1">
    <location>
        <begin position="77"/>
        <end position="99"/>
    </location>
</feature>